<dbReference type="Proteomes" id="UP000326354">
    <property type="component" value="Chromosome"/>
</dbReference>
<dbReference type="InterPro" id="IPR018320">
    <property type="entry name" value="DNA_polymerase_1"/>
</dbReference>
<evidence type="ECO:0000256" key="10">
    <source>
        <dbReference type="ARBA" id="ARBA00022839"/>
    </source>
</evidence>
<dbReference type="InterPro" id="IPR043502">
    <property type="entry name" value="DNA/RNA_pol_sf"/>
</dbReference>
<evidence type="ECO:0000313" key="21">
    <source>
        <dbReference type="EMBL" id="BBM83573.1"/>
    </source>
</evidence>
<keyword evidence="4 16" id="KW-0808">Transferase</keyword>
<dbReference type="FunFam" id="1.10.150.20:FF:000003">
    <property type="entry name" value="DNA polymerase I"/>
    <property type="match status" value="1"/>
</dbReference>
<dbReference type="InterPro" id="IPR020046">
    <property type="entry name" value="5-3_exonucl_a-hlix_arch_N"/>
</dbReference>
<keyword evidence="22" id="KW-1185">Reference proteome</keyword>
<dbReference type="AlphaFoldDB" id="A0A5S9IKJ5"/>
<evidence type="ECO:0000256" key="4">
    <source>
        <dbReference type="ARBA" id="ARBA00022679"/>
    </source>
</evidence>
<dbReference type="Gene3D" id="1.20.1060.10">
    <property type="entry name" value="Taq DNA Polymerase, Chain T, domain 4"/>
    <property type="match status" value="1"/>
</dbReference>
<dbReference type="GO" id="GO:0006302">
    <property type="term" value="P:double-strand break repair"/>
    <property type="evidence" value="ECO:0007669"/>
    <property type="project" value="TreeGrafter"/>
</dbReference>
<dbReference type="Pfam" id="PF01612">
    <property type="entry name" value="DNA_pol_A_exo1"/>
    <property type="match status" value="1"/>
</dbReference>
<evidence type="ECO:0000256" key="2">
    <source>
        <dbReference type="ARBA" id="ARBA00012417"/>
    </source>
</evidence>
<dbReference type="SUPFAM" id="SSF56672">
    <property type="entry name" value="DNA/RNA polymerases"/>
    <property type="match status" value="1"/>
</dbReference>
<dbReference type="SUPFAM" id="SSF47807">
    <property type="entry name" value="5' to 3' exonuclease, C-terminal subdomain"/>
    <property type="match status" value="1"/>
</dbReference>
<dbReference type="InterPro" id="IPR002298">
    <property type="entry name" value="DNA_polymerase_A"/>
</dbReference>
<keyword evidence="17" id="KW-0175">Coiled coil</keyword>
<dbReference type="FunFam" id="1.10.150.20:FF:000002">
    <property type="entry name" value="DNA polymerase I"/>
    <property type="match status" value="1"/>
</dbReference>
<keyword evidence="6 16" id="KW-0235">DNA replication</keyword>
<dbReference type="CDD" id="cd08637">
    <property type="entry name" value="DNA_pol_A_pol_I_C"/>
    <property type="match status" value="1"/>
</dbReference>
<evidence type="ECO:0000259" key="18">
    <source>
        <dbReference type="SMART" id="SM00474"/>
    </source>
</evidence>
<dbReference type="InterPro" id="IPR020045">
    <property type="entry name" value="DNA_polI_H3TH"/>
</dbReference>
<dbReference type="Pfam" id="PF02739">
    <property type="entry name" value="5_3_exonuc_N"/>
    <property type="match status" value="1"/>
</dbReference>
<evidence type="ECO:0000256" key="7">
    <source>
        <dbReference type="ARBA" id="ARBA00022722"/>
    </source>
</evidence>
<keyword evidence="5 16" id="KW-0548">Nucleotidyltransferase</keyword>
<dbReference type="Gene3D" id="3.30.70.370">
    <property type="match status" value="1"/>
</dbReference>
<evidence type="ECO:0000256" key="12">
    <source>
        <dbReference type="ARBA" id="ARBA00023125"/>
    </source>
</evidence>
<dbReference type="SMART" id="SM00475">
    <property type="entry name" value="53EXOc"/>
    <property type="match status" value="1"/>
</dbReference>
<evidence type="ECO:0000256" key="5">
    <source>
        <dbReference type="ARBA" id="ARBA00022695"/>
    </source>
</evidence>
<dbReference type="SMART" id="SM00279">
    <property type="entry name" value="HhH2"/>
    <property type="match status" value="1"/>
</dbReference>
<dbReference type="SMART" id="SM00482">
    <property type="entry name" value="POLAc"/>
    <property type="match status" value="1"/>
</dbReference>
<comment type="catalytic activity">
    <reaction evidence="14 16">
        <text>DNA(n) + a 2'-deoxyribonucleoside 5'-triphosphate = DNA(n+1) + diphosphate</text>
        <dbReference type="Rhea" id="RHEA:22508"/>
        <dbReference type="Rhea" id="RHEA-COMP:17339"/>
        <dbReference type="Rhea" id="RHEA-COMP:17340"/>
        <dbReference type="ChEBI" id="CHEBI:33019"/>
        <dbReference type="ChEBI" id="CHEBI:61560"/>
        <dbReference type="ChEBI" id="CHEBI:173112"/>
        <dbReference type="EC" id="2.7.7.7"/>
    </reaction>
</comment>
<dbReference type="GO" id="GO:0003887">
    <property type="term" value="F:DNA-directed DNA polymerase activity"/>
    <property type="evidence" value="ECO:0007669"/>
    <property type="project" value="UniProtKB-UniRule"/>
</dbReference>
<dbReference type="EC" id="2.7.7.7" evidence="2 15"/>
<gene>
    <name evidence="16" type="primary">polA</name>
    <name evidence="21" type="ORF">UABAM_01926</name>
</gene>
<dbReference type="PANTHER" id="PTHR10133">
    <property type="entry name" value="DNA POLYMERASE I"/>
    <property type="match status" value="1"/>
</dbReference>
<dbReference type="InterPro" id="IPR001098">
    <property type="entry name" value="DNA-dir_DNA_pol_A_palm_dom"/>
</dbReference>
<dbReference type="PANTHER" id="PTHR10133:SF27">
    <property type="entry name" value="DNA POLYMERASE NU"/>
    <property type="match status" value="1"/>
</dbReference>
<feature type="domain" description="DNA-directed DNA polymerase family A palm" evidence="20">
    <location>
        <begin position="645"/>
        <end position="851"/>
    </location>
</feature>
<dbReference type="NCBIfam" id="NF004397">
    <property type="entry name" value="PRK05755.1"/>
    <property type="match status" value="1"/>
</dbReference>
<dbReference type="NCBIfam" id="TIGR00593">
    <property type="entry name" value="pola"/>
    <property type="match status" value="1"/>
</dbReference>
<dbReference type="Pfam" id="PF01367">
    <property type="entry name" value="5_3_exonuc"/>
    <property type="match status" value="1"/>
</dbReference>
<dbReference type="InterPro" id="IPR019760">
    <property type="entry name" value="DNA-dir_DNA_pol_A_CS"/>
</dbReference>
<evidence type="ECO:0000256" key="13">
    <source>
        <dbReference type="ARBA" id="ARBA00023204"/>
    </source>
</evidence>
<dbReference type="InterPro" id="IPR012337">
    <property type="entry name" value="RNaseH-like_sf"/>
</dbReference>
<dbReference type="InterPro" id="IPR036397">
    <property type="entry name" value="RNaseH_sf"/>
</dbReference>
<evidence type="ECO:0000259" key="20">
    <source>
        <dbReference type="SMART" id="SM00482"/>
    </source>
</evidence>
<evidence type="ECO:0000256" key="1">
    <source>
        <dbReference type="ARBA" id="ARBA00007705"/>
    </source>
</evidence>
<keyword evidence="8 16" id="KW-0227">DNA damage</keyword>
<comment type="similarity">
    <text evidence="1 16">Belongs to the DNA polymerase type-A family.</text>
</comment>
<evidence type="ECO:0000256" key="16">
    <source>
        <dbReference type="RuleBase" id="RU004460"/>
    </source>
</evidence>
<dbReference type="InterPro" id="IPR008918">
    <property type="entry name" value="HhH2"/>
</dbReference>
<dbReference type="SUPFAM" id="SSF88723">
    <property type="entry name" value="PIN domain-like"/>
    <property type="match status" value="1"/>
</dbReference>
<comment type="function">
    <text evidence="16">In addition to polymerase activity, this DNA polymerase exhibits 3'-5' and 5'-3' exonuclease activity.</text>
</comment>
<evidence type="ECO:0000256" key="14">
    <source>
        <dbReference type="ARBA" id="ARBA00049244"/>
    </source>
</evidence>
<dbReference type="RefSeq" id="WP_173013227.1">
    <property type="nucleotide sequence ID" value="NZ_AP019860.1"/>
</dbReference>
<dbReference type="Pfam" id="PF00476">
    <property type="entry name" value="DNA_pol_A"/>
    <property type="match status" value="1"/>
</dbReference>
<dbReference type="InterPro" id="IPR036279">
    <property type="entry name" value="5-3_exonuclease_C_sf"/>
</dbReference>
<dbReference type="CDD" id="cd06139">
    <property type="entry name" value="DNA_polA_I_Ecoli_like_exo"/>
    <property type="match status" value="1"/>
</dbReference>
<feature type="domain" description="5'-3' exonuclease" evidence="19">
    <location>
        <begin position="6"/>
        <end position="257"/>
    </location>
</feature>
<protein>
    <recommendedName>
        <fullName evidence="3 15">DNA polymerase I</fullName>
        <ecNumber evidence="2 15">2.7.7.7</ecNumber>
    </recommendedName>
</protein>
<evidence type="ECO:0000256" key="6">
    <source>
        <dbReference type="ARBA" id="ARBA00022705"/>
    </source>
</evidence>
<evidence type="ECO:0000256" key="17">
    <source>
        <dbReference type="SAM" id="Coils"/>
    </source>
</evidence>
<dbReference type="GO" id="GO:0006261">
    <property type="term" value="P:DNA-templated DNA replication"/>
    <property type="evidence" value="ECO:0007669"/>
    <property type="project" value="UniProtKB-UniRule"/>
</dbReference>
<dbReference type="EMBL" id="AP019860">
    <property type="protein sequence ID" value="BBM83573.1"/>
    <property type="molecule type" value="Genomic_DNA"/>
</dbReference>
<organism evidence="21 22">
    <name type="scientific">Uabimicrobium amorphum</name>
    <dbReference type="NCBI Taxonomy" id="2596890"/>
    <lineage>
        <taxon>Bacteria</taxon>
        <taxon>Pseudomonadati</taxon>
        <taxon>Planctomycetota</taxon>
        <taxon>Candidatus Uabimicrobiia</taxon>
        <taxon>Candidatus Uabimicrobiales</taxon>
        <taxon>Candidatus Uabimicrobiaceae</taxon>
        <taxon>Candidatus Uabimicrobium</taxon>
    </lineage>
</organism>
<evidence type="ECO:0000256" key="8">
    <source>
        <dbReference type="ARBA" id="ARBA00022763"/>
    </source>
</evidence>
<feature type="coiled-coil region" evidence="17">
    <location>
        <begin position="506"/>
        <end position="533"/>
    </location>
</feature>
<dbReference type="InterPro" id="IPR002421">
    <property type="entry name" value="5-3_exonuclease"/>
</dbReference>
<keyword evidence="11 16" id="KW-0239">DNA-directed DNA polymerase</keyword>
<reference evidence="21 22" key="1">
    <citation type="submission" date="2019-08" db="EMBL/GenBank/DDBJ databases">
        <title>Complete genome sequence of Candidatus Uab amorphum.</title>
        <authorList>
            <person name="Shiratori T."/>
            <person name="Suzuki S."/>
            <person name="Kakizawa Y."/>
            <person name="Ishida K."/>
        </authorList>
    </citation>
    <scope>NUCLEOTIDE SEQUENCE [LARGE SCALE GENOMIC DNA]</scope>
    <source>
        <strain evidence="21 22">SRT547</strain>
    </source>
</reference>
<dbReference type="GO" id="GO:0008408">
    <property type="term" value="F:3'-5' exonuclease activity"/>
    <property type="evidence" value="ECO:0007669"/>
    <property type="project" value="UniProtKB-UniRule"/>
</dbReference>
<dbReference type="Gene3D" id="1.10.150.20">
    <property type="entry name" value="5' to 3' exonuclease, C-terminal subdomain"/>
    <property type="match status" value="2"/>
</dbReference>
<dbReference type="InterPro" id="IPR002562">
    <property type="entry name" value="3'-5'_exonuclease_dom"/>
</dbReference>
<dbReference type="KEGG" id="uam:UABAM_01926"/>
<sequence>MDSLYKRFFIIDAFAYIFRSYYAIKHIDYNAVYGFTNTLKKIIDEEKPEYIAVSFDSVEPSFRNEIYSEYKANRQEPPEDLRPQIPLIKEVVSAFNIPLIEKSGYESDDIIGTLAREAQKESVQVVIVTGDKDMLQLVKGNDVVIFDPGRTSEYLEEKDIPGYFGCKPNQVIDLLTIWGDSSDNIPGIPGIGEKGAKKLLEEYQSLDGIYENIDKIKRKSYREGLENSRDNIAMLRELVTICQDVPIDFSMEKFKFSGIDNARCQEIFTRLNFKRLLKDIPIELDKCTVDYALIDDEKKLQELCKKLSKSKMFAFDIETDSLEPLDANIVGISFCTQKNDACYVPVAHIHQEKAWQEVVEKHLKPIFANAEIQKGAHNVKFDYAVLTNRGWQCANICFDTMILSYLLEPNENRHGLDHLAEKLLKYQTISFESVCGSGKKQISFAEADLEKAKQYASEDADICWQLYDVLQQKVTENDLQEVCEKIELPLVRVLAEMEKCGIRIDCELLNNMSQNMQRDIDALESEIYELAGQEFNIKSTQQLGYILFEKLQIPPLKKTSKTKSYSTGHDVLEKLADKGYDLPIKLLDYREVTKLKSTYVDALPKLVHHQTDRVHTSFNQVVTATGRLSSTNPNLQNIPIRTDMGREIRAAFIPKEDYTLISADYSQIELRIMAHYSEDETLVNAFLKGEDIHLRTASEVFDIPIESVPAELRRAAKSINFGLLYGMGDFRLAQELNISRKEARNYIASYFEKMPRVQIFRDKIIEKTKELGHVRTYFGRLRQIPEITSRNKTRQKQGERLAVNTVIQGTAADIIKLAMIELQKNLREKALQANLLLQVHDELVVECARQEEQQLIDVLKESMENIVSLNVPLIVEAHSGPNWKDAK</sequence>
<dbReference type="Gene3D" id="3.40.50.1010">
    <property type="entry name" value="5'-nuclease"/>
    <property type="match status" value="1"/>
</dbReference>
<dbReference type="SUPFAM" id="SSF53098">
    <property type="entry name" value="Ribonuclease H-like"/>
    <property type="match status" value="1"/>
</dbReference>
<proteinExistence type="inferred from homology"/>
<dbReference type="FunFam" id="1.20.1060.10:FF:000001">
    <property type="entry name" value="DNA polymerase I"/>
    <property type="match status" value="1"/>
</dbReference>
<evidence type="ECO:0000256" key="9">
    <source>
        <dbReference type="ARBA" id="ARBA00022801"/>
    </source>
</evidence>
<dbReference type="InterPro" id="IPR029060">
    <property type="entry name" value="PIN-like_dom_sf"/>
</dbReference>
<dbReference type="PRINTS" id="PR00868">
    <property type="entry name" value="DNAPOLI"/>
</dbReference>
<evidence type="ECO:0000256" key="3">
    <source>
        <dbReference type="ARBA" id="ARBA00020311"/>
    </source>
</evidence>
<evidence type="ECO:0000256" key="11">
    <source>
        <dbReference type="ARBA" id="ARBA00022932"/>
    </source>
</evidence>
<name>A0A5S9IKJ5_UABAM</name>
<accession>A0A5S9IKJ5</accession>
<evidence type="ECO:0000259" key="19">
    <source>
        <dbReference type="SMART" id="SM00475"/>
    </source>
</evidence>
<keyword evidence="7" id="KW-0540">Nuclease</keyword>
<dbReference type="GO" id="GO:0003677">
    <property type="term" value="F:DNA binding"/>
    <property type="evidence" value="ECO:0007669"/>
    <property type="project" value="UniProtKB-UniRule"/>
</dbReference>
<feature type="domain" description="3'-5' exonuclease" evidence="18">
    <location>
        <begin position="291"/>
        <end position="475"/>
    </location>
</feature>
<dbReference type="SMART" id="SM00474">
    <property type="entry name" value="35EXOc"/>
    <property type="match status" value="1"/>
</dbReference>
<keyword evidence="12 16" id="KW-0238">DNA-binding</keyword>
<keyword evidence="10 16" id="KW-0269">Exonuclease</keyword>
<evidence type="ECO:0000256" key="15">
    <source>
        <dbReference type="NCBIfam" id="TIGR00593"/>
    </source>
</evidence>
<dbReference type="GO" id="GO:0008409">
    <property type="term" value="F:5'-3' exonuclease activity"/>
    <property type="evidence" value="ECO:0007669"/>
    <property type="project" value="UniProtKB-UniRule"/>
</dbReference>
<evidence type="ECO:0000313" key="22">
    <source>
        <dbReference type="Proteomes" id="UP000326354"/>
    </source>
</evidence>
<keyword evidence="9 16" id="KW-0378">Hydrolase</keyword>
<keyword evidence="13 16" id="KW-0234">DNA repair</keyword>
<dbReference type="CDD" id="cd09859">
    <property type="entry name" value="PIN_53EXO"/>
    <property type="match status" value="1"/>
</dbReference>
<dbReference type="PROSITE" id="PS00447">
    <property type="entry name" value="DNA_POLYMERASE_A"/>
    <property type="match status" value="1"/>
</dbReference>
<dbReference type="Gene3D" id="3.30.420.10">
    <property type="entry name" value="Ribonuclease H-like superfamily/Ribonuclease H"/>
    <property type="match status" value="1"/>
</dbReference>
<dbReference type="CDD" id="cd09898">
    <property type="entry name" value="H3TH_53EXO"/>
    <property type="match status" value="1"/>
</dbReference>